<protein>
    <submittedName>
        <fullName evidence="2">Uncharacterized protein</fullName>
    </submittedName>
</protein>
<gene>
    <name evidence="2" type="ORF">MSAN_01829100</name>
</gene>
<dbReference type="Proteomes" id="UP000623467">
    <property type="component" value="Unassembled WGS sequence"/>
</dbReference>
<feature type="compositionally biased region" description="Polar residues" evidence="1">
    <location>
        <begin position="140"/>
        <end position="149"/>
    </location>
</feature>
<keyword evidence="3" id="KW-1185">Reference proteome</keyword>
<feature type="region of interest" description="Disordered" evidence="1">
    <location>
        <begin position="1"/>
        <end position="183"/>
    </location>
</feature>
<feature type="compositionally biased region" description="Basic residues" evidence="1">
    <location>
        <begin position="75"/>
        <end position="85"/>
    </location>
</feature>
<dbReference type="AlphaFoldDB" id="A0A8H7CS10"/>
<evidence type="ECO:0000313" key="2">
    <source>
        <dbReference type="EMBL" id="KAF7346031.1"/>
    </source>
</evidence>
<accession>A0A8H7CS10</accession>
<feature type="compositionally biased region" description="Polar residues" evidence="1">
    <location>
        <begin position="59"/>
        <end position="73"/>
    </location>
</feature>
<reference evidence="2" key="1">
    <citation type="submission" date="2020-05" db="EMBL/GenBank/DDBJ databases">
        <title>Mycena genomes resolve the evolution of fungal bioluminescence.</title>
        <authorList>
            <person name="Tsai I.J."/>
        </authorList>
    </citation>
    <scope>NUCLEOTIDE SEQUENCE</scope>
    <source>
        <strain evidence="2">160909Yilan</strain>
    </source>
</reference>
<feature type="compositionally biased region" description="Basic and acidic residues" evidence="1">
    <location>
        <begin position="104"/>
        <end position="120"/>
    </location>
</feature>
<evidence type="ECO:0000256" key="1">
    <source>
        <dbReference type="SAM" id="MobiDB-lite"/>
    </source>
</evidence>
<comment type="caution">
    <text evidence="2">The sequence shown here is derived from an EMBL/GenBank/DDBJ whole genome shotgun (WGS) entry which is preliminary data.</text>
</comment>
<feature type="compositionally biased region" description="Polar residues" evidence="1">
    <location>
        <begin position="1"/>
        <end position="12"/>
    </location>
</feature>
<sequence length="228" mass="24183">MATQRFPPNTNRMPEASAKDASQTLTRTDHEQASLHVPSTPSGSLAGGPGANRRRRYNHPSSNEDLSTPSSVPNARKRHRNRPRHNASSQVSVAGTGNTEAEDANQRDRTQMNVDNDRARPAKRARKGASTLTLDDRTAVRNQSTANTRFNRRQNPGHAAAGLRREASTRFAGSGGSQVGVNATRHMESPHPFVSGGMGGAGGSGGLIGGPGENGAGTVVNFVFNFPR</sequence>
<evidence type="ECO:0000313" key="3">
    <source>
        <dbReference type="Proteomes" id="UP000623467"/>
    </source>
</evidence>
<proteinExistence type="predicted"/>
<name>A0A8H7CS10_9AGAR</name>
<organism evidence="2 3">
    <name type="scientific">Mycena sanguinolenta</name>
    <dbReference type="NCBI Taxonomy" id="230812"/>
    <lineage>
        <taxon>Eukaryota</taxon>
        <taxon>Fungi</taxon>
        <taxon>Dikarya</taxon>
        <taxon>Basidiomycota</taxon>
        <taxon>Agaricomycotina</taxon>
        <taxon>Agaricomycetes</taxon>
        <taxon>Agaricomycetidae</taxon>
        <taxon>Agaricales</taxon>
        <taxon>Marasmiineae</taxon>
        <taxon>Mycenaceae</taxon>
        <taxon>Mycena</taxon>
    </lineage>
</organism>
<feature type="compositionally biased region" description="Polar residues" evidence="1">
    <location>
        <begin position="86"/>
        <end position="99"/>
    </location>
</feature>
<dbReference type="EMBL" id="JACAZH010000019">
    <property type="protein sequence ID" value="KAF7346031.1"/>
    <property type="molecule type" value="Genomic_DNA"/>
</dbReference>